<evidence type="ECO:0000313" key="9">
    <source>
        <dbReference type="EMBL" id="PRR79839.1"/>
    </source>
</evidence>
<feature type="transmembrane region" description="Helical" evidence="7">
    <location>
        <begin position="58"/>
        <end position="78"/>
    </location>
</feature>
<proteinExistence type="predicted"/>
<evidence type="ECO:0000256" key="5">
    <source>
        <dbReference type="ARBA" id="ARBA00023136"/>
    </source>
</evidence>
<keyword evidence="4 7" id="KW-1133">Transmembrane helix</keyword>
<dbReference type="Pfam" id="PF12791">
    <property type="entry name" value="RsgI_N"/>
    <property type="match status" value="1"/>
</dbReference>
<name>A0A2T0B7H0_9CLOT</name>
<gene>
    <name evidence="9" type="primary">rsgI</name>
    <name evidence="9" type="ORF">CLLU_34140</name>
</gene>
<evidence type="ECO:0000256" key="4">
    <source>
        <dbReference type="ARBA" id="ARBA00022989"/>
    </source>
</evidence>
<dbReference type="OrthoDB" id="1910278at2"/>
<dbReference type="InterPro" id="IPR024449">
    <property type="entry name" value="Anti-sigma_RsgI_N"/>
</dbReference>
<feature type="region of interest" description="Disordered" evidence="6">
    <location>
        <begin position="188"/>
        <end position="322"/>
    </location>
</feature>
<keyword evidence="2" id="KW-1003">Cell membrane</keyword>
<evidence type="ECO:0000256" key="3">
    <source>
        <dbReference type="ARBA" id="ARBA00022692"/>
    </source>
</evidence>
<dbReference type="GO" id="GO:0005886">
    <property type="term" value="C:plasma membrane"/>
    <property type="evidence" value="ECO:0007669"/>
    <property type="project" value="UniProtKB-SubCell"/>
</dbReference>
<evidence type="ECO:0000256" key="1">
    <source>
        <dbReference type="ARBA" id="ARBA00004162"/>
    </source>
</evidence>
<dbReference type="AlphaFoldDB" id="A0A2T0B7H0"/>
<sequence length="322" mass="35690">MSKREGIVISVSGRYANLLTPYGEFVKVACNGKKPNVGEKFAGSEAVHFFSRFDARKIVAAACIMLALLIGGGVKAYYSPSATVLVNINPDIELKVNFLDRIISYKALNDDGSKVLSQIKIENANVNDGLKMIIDQSKKDKFIDKEYMKTKTISVDINGENINISKFKSNMETSDLNVKIQSNGNTILNKSLNRESNKSSKENSNNSSSKKDIKNADNAVNSRYLNSKSNYKTSNGSVTREKNNTYGGGNSSKVNNSAQNRYYEGKSKSDSKQLQRSSTNRIKENQNSIKNAGRKKNEERGYQNSSNRGSSPERNSRTRGNR</sequence>
<evidence type="ECO:0000256" key="2">
    <source>
        <dbReference type="ARBA" id="ARBA00022475"/>
    </source>
</evidence>
<dbReference type="RefSeq" id="WP_106010952.1">
    <property type="nucleotide sequence ID" value="NZ_PVXP01000093.1"/>
</dbReference>
<reference evidence="9 10" key="1">
    <citation type="submission" date="2018-03" db="EMBL/GenBank/DDBJ databases">
        <title>Genome sequence of Clostridium luticellarii DSM 29923.</title>
        <authorList>
            <person name="Poehlein A."/>
            <person name="Daniel R."/>
        </authorList>
    </citation>
    <scope>NUCLEOTIDE SEQUENCE [LARGE SCALE GENOMIC DNA]</scope>
    <source>
        <strain evidence="9 10">DSM 29923</strain>
    </source>
</reference>
<feature type="domain" description="RsgI N-terminal anti-sigma" evidence="8">
    <location>
        <begin position="4"/>
        <end position="52"/>
    </location>
</feature>
<feature type="compositionally biased region" description="Polar residues" evidence="6">
    <location>
        <begin position="251"/>
        <end position="260"/>
    </location>
</feature>
<comment type="caution">
    <text evidence="9">The sequence shown here is derived from an EMBL/GenBank/DDBJ whole genome shotgun (WGS) entry which is preliminary data.</text>
</comment>
<dbReference type="Pfam" id="PF23750">
    <property type="entry name" value="RsgI_M"/>
    <property type="match status" value="1"/>
</dbReference>
<feature type="compositionally biased region" description="Basic and acidic residues" evidence="6">
    <location>
        <begin position="263"/>
        <end position="273"/>
    </location>
</feature>
<comment type="subcellular location">
    <subcellularLocation>
        <location evidence="1">Cell membrane</location>
        <topology evidence="1">Single-pass membrane protein</topology>
    </subcellularLocation>
</comment>
<protein>
    <submittedName>
        <fullName evidence="9">Anti-sigma-I factor RsgI</fullName>
    </submittedName>
</protein>
<accession>A0A2T0B7H0</accession>
<feature type="compositionally biased region" description="Basic and acidic residues" evidence="6">
    <location>
        <begin position="192"/>
        <end position="201"/>
    </location>
</feature>
<evidence type="ECO:0000256" key="7">
    <source>
        <dbReference type="SAM" id="Phobius"/>
    </source>
</evidence>
<dbReference type="PROSITE" id="PS51849">
    <property type="entry name" value="RSGI_N"/>
    <property type="match status" value="1"/>
</dbReference>
<organism evidence="9 10">
    <name type="scientific">Clostridium luticellarii</name>
    <dbReference type="NCBI Taxonomy" id="1691940"/>
    <lineage>
        <taxon>Bacteria</taxon>
        <taxon>Bacillati</taxon>
        <taxon>Bacillota</taxon>
        <taxon>Clostridia</taxon>
        <taxon>Eubacteriales</taxon>
        <taxon>Clostridiaceae</taxon>
        <taxon>Clostridium</taxon>
    </lineage>
</organism>
<dbReference type="Proteomes" id="UP000237798">
    <property type="component" value="Unassembled WGS sequence"/>
</dbReference>
<keyword evidence="3 7" id="KW-0812">Transmembrane</keyword>
<evidence type="ECO:0000259" key="8">
    <source>
        <dbReference type="PROSITE" id="PS51849"/>
    </source>
</evidence>
<keyword evidence="5 7" id="KW-0472">Membrane</keyword>
<keyword evidence="10" id="KW-1185">Reference proteome</keyword>
<evidence type="ECO:0000256" key="6">
    <source>
        <dbReference type="SAM" id="MobiDB-lite"/>
    </source>
</evidence>
<dbReference type="EMBL" id="PVXP01000093">
    <property type="protein sequence ID" value="PRR79839.1"/>
    <property type="molecule type" value="Genomic_DNA"/>
</dbReference>
<feature type="compositionally biased region" description="Polar residues" evidence="6">
    <location>
        <begin position="274"/>
        <end position="290"/>
    </location>
</feature>
<feature type="compositionally biased region" description="Polar residues" evidence="6">
    <location>
        <begin position="302"/>
        <end position="313"/>
    </location>
</feature>
<dbReference type="InterPro" id="IPR055431">
    <property type="entry name" value="RsgI_M"/>
</dbReference>
<evidence type="ECO:0000313" key="10">
    <source>
        <dbReference type="Proteomes" id="UP000237798"/>
    </source>
</evidence>
<feature type="compositionally biased region" description="Polar residues" evidence="6">
    <location>
        <begin position="219"/>
        <end position="238"/>
    </location>
</feature>